<dbReference type="PANTHER" id="PTHR11079">
    <property type="entry name" value="CYTOSINE DEAMINASE FAMILY MEMBER"/>
    <property type="match status" value="1"/>
</dbReference>
<name>A0A381N016_9ZZZZ</name>
<keyword evidence="9" id="KW-0862">Zinc</keyword>
<dbReference type="InterPro" id="IPR016192">
    <property type="entry name" value="APOBEC/CMP_deaminase_Zn-bd"/>
</dbReference>
<dbReference type="EMBL" id="UINC01000044">
    <property type="protein sequence ID" value="SUZ47936.1"/>
    <property type="molecule type" value="Genomic_DNA"/>
</dbReference>
<comment type="similarity">
    <text evidence="2">Belongs to the cytidine and deoxycytidylate deaminase family. ADAT2 subfamily.</text>
</comment>
<evidence type="ECO:0000313" key="12">
    <source>
        <dbReference type="EMBL" id="SUZ47936.1"/>
    </source>
</evidence>
<evidence type="ECO:0000256" key="6">
    <source>
        <dbReference type="ARBA" id="ARBA00022694"/>
    </source>
</evidence>
<dbReference type="InterPro" id="IPR028883">
    <property type="entry name" value="tRNA_aden_deaminase"/>
</dbReference>
<dbReference type="GO" id="GO:0008270">
    <property type="term" value="F:zinc ion binding"/>
    <property type="evidence" value="ECO:0007669"/>
    <property type="project" value="InterPro"/>
</dbReference>
<feature type="domain" description="CMP/dCMP-type deaminase" evidence="11">
    <location>
        <begin position="6"/>
        <end position="121"/>
    </location>
</feature>
<sequence length="149" mass="17045">MNLIKKRDEHYMKLALMEAKKAYEEEEIPIGAIIIHKDKIISKGYNQSQRLNDATAHAEMIAITSAQNKIGSKYLNDCELYITLEPCTMCTGAIHLSKISKVVYGLDDKEKGYLRKSLKSINKKLIITSNILENECKELLNSFFFKLRS</sequence>
<comment type="subunit">
    <text evidence="3">Homodimer.</text>
</comment>
<dbReference type="GO" id="GO:0052717">
    <property type="term" value="F:tRNA-specific adenosine-34 deaminase activity"/>
    <property type="evidence" value="ECO:0007669"/>
    <property type="project" value="UniProtKB-EC"/>
</dbReference>
<dbReference type="InterPro" id="IPR002125">
    <property type="entry name" value="CMP_dCMP_dom"/>
</dbReference>
<dbReference type="EC" id="3.5.4.33" evidence="4"/>
<dbReference type="Pfam" id="PF00383">
    <property type="entry name" value="dCMP_cyt_deam_1"/>
    <property type="match status" value="1"/>
</dbReference>
<proteinExistence type="inferred from homology"/>
<keyword evidence="8" id="KW-0378">Hydrolase</keyword>
<dbReference type="InterPro" id="IPR016193">
    <property type="entry name" value="Cytidine_deaminase-like"/>
</dbReference>
<dbReference type="CDD" id="cd01285">
    <property type="entry name" value="nucleoside_deaminase"/>
    <property type="match status" value="1"/>
</dbReference>
<evidence type="ECO:0000256" key="2">
    <source>
        <dbReference type="ARBA" id="ARBA00010669"/>
    </source>
</evidence>
<keyword evidence="6" id="KW-0819">tRNA processing</keyword>
<dbReference type="SUPFAM" id="SSF53927">
    <property type="entry name" value="Cytidine deaminase-like"/>
    <property type="match status" value="1"/>
</dbReference>
<gene>
    <name evidence="12" type="ORF">METZ01_LOCUS790</name>
</gene>
<dbReference type="Gene3D" id="3.40.140.10">
    <property type="entry name" value="Cytidine Deaminase, domain 2"/>
    <property type="match status" value="1"/>
</dbReference>
<evidence type="ECO:0000256" key="8">
    <source>
        <dbReference type="ARBA" id="ARBA00022801"/>
    </source>
</evidence>
<evidence type="ECO:0000256" key="9">
    <source>
        <dbReference type="ARBA" id="ARBA00022833"/>
    </source>
</evidence>
<evidence type="ECO:0000256" key="4">
    <source>
        <dbReference type="ARBA" id="ARBA00012740"/>
    </source>
</evidence>
<comment type="cofactor">
    <cofactor evidence="1">
        <name>Zn(2+)</name>
        <dbReference type="ChEBI" id="CHEBI:29105"/>
    </cofactor>
</comment>
<dbReference type="PROSITE" id="PS51747">
    <property type="entry name" value="CYT_DCMP_DEAMINASES_2"/>
    <property type="match status" value="1"/>
</dbReference>
<evidence type="ECO:0000256" key="1">
    <source>
        <dbReference type="ARBA" id="ARBA00001947"/>
    </source>
</evidence>
<organism evidence="12">
    <name type="scientific">marine metagenome</name>
    <dbReference type="NCBI Taxonomy" id="408172"/>
    <lineage>
        <taxon>unclassified sequences</taxon>
        <taxon>metagenomes</taxon>
        <taxon>ecological metagenomes</taxon>
    </lineage>
</organism>
<dbReference type="AlphaFoldDB" id="A0A381N016"/>
<evidence type="ECO:0000259" key="11">
    <source>
        <dbReference type="PROSITE" id="PS51747"/>
    </source>
</evidence>
<reference evidence="12" key="1">
    <citation type="submission" date="2018-05" db="EMBL/GenBank/DDBJ databases">
        <authorList>
            <person name="Lanie J.A."/>
            <person name="Ng W.-L."/>
            <person name="Kazmierczak K.M."/>
            <person name="Andrzejewski T.M."/>
            <person name="Davidsen T.M."/>
            <person name="Wayne K.J."/>
            <person name="Tettelin H."/>
            <person name="Glass J.I."/>
            <person name="Rusch D."/>
            <person name="Podicherti R."/>
            <person name="Tsui H.-C.T."/>
            <person name="Winkler M.E."/>
        </authorList>
    </citation>
    <scope>NUCLEOTIDE SEQUENCE</scope>
</reference>
<keyword evidence="7" id="KW-0479">Metal-binding</keyword>
<evidence type="ECO:0000256" key="7">
    <source>
        <dbReference type="ARBA" id="ARBA00022723"/>
    </source>
</evidence>
<accession>A0A381N016</accession>
<dbReference type="PROSITE" id="PS00903">
    <property type="entry name" value="CYT_DCMP_DEAMINASES_1"/>
    <property type="match status" value="1"/>
</dbReference>
<evidence type="ECO:0000256" key="3">
    <source>
        <dbReference type="ARBA" id="ARBA00011738"/>
    </source>
</evidence>
<evidence type="ECO:0000256" key="10">
    <source>
        <dbReference type="ARBA" id="ARBA00048045"/>
    </source>
</evidence>
<dbReference type="HAMAP" id="MF_00972">
    <property type="entry name" value="tRNA_aden_deaminase"/>
    <property type="match status" value="1"/>
</dbReference>
<comment type="catalytic activity">
    <reaction evidence="10">
        <text>adenosine(34) in tRNA + H2O + H(+) = inosine(34) in tRNA + NH4(+)</text>
        <dbReference type="Rhea" id="RHEA:43168"/>
        <dbReference type="Rhea" id="RHEA-COMP:10373"/>
        <dbReference type="Rhea" id="RHEA-COMP:10374"/>
        <dbReference type="ChEBI" id="CHEBI:15377"/>
        <dbReference type="ChEBI" id="CHEBI:15378"/>
        <dbReference type="ChEBI" id="CHEBI:28938"/>
        <dbReference type="ChEBI" id="CHEBI:74411"/>
        <dbReference type="ChEBI" id="CHEBI:82852"/>
        <dbReference type="EC" id="3.5.4.33"/>
    </reaction>
</comment>
<protein>
    <recommendedName>
        <fullName evidence="5">tRNA-specific adenosine deaminase 2</fullName>
        <ecNumber evidence="4">3.5.4.33</ecNumber>
    </recommendedName>
</protein>
<evidence type="ECO:0000256" key="5">
    <source>
        <dbReference type="ARBA" id="ARBA00019216"/>
    </source>
</evidence>
<dbReference type="PANTHER" id="PTHR11079:SF202">
    <property type="entry name" value="TRNA-SPECIFIC ADENOSINE DEAMINASE"/>
    <property type="match status" value="1"/>
</dbReference>
<dbReference type="GO" id="GO:0002100">
    <property type="term" value="P:tRNA wobble adenosine to inosine editing"/>
    <property type="evidence" value="ECO:0007669"/>
    <property type="project" value="InterPro"/>
</dbReference>